<name>A0A268P2Q4_SHOCL</name>
<evidence type="ECO:0000313" key="2">
    <source>
        <dbReference type="EMBL" id="PAE89540.1"/>
    </source>
</evidence>
<dbReference type="Pfam" id="PF01476">
    <property type="entry name" value="LysM"/>
    <property type="match status" value="1"/>
</dbReference>
<comment type="caution">
    <text evidence="2">The sequence shown here is derived from an EMBL/GenBank/DDBJ whole genome shotgun (WGS) entry which is preliminary data.</text>
</comment>
<dbReference type="Gene3D" id="3.10.350.10">
    <property type="entry name" value="LysM domain"/>
    <property type="match status" value="1"/>
</dbReference>
<dbReference type="Proteomes" id="UP000216207">
    <property type="component" value="Unassembled WGS sequence"/>
</dbReference>
<feature type="chain" id="PRO_5039266355" evidence="1">
    <location>
        <begin position="19"/>
        <end position="197"/>
    </location>
</feature>
<dbReference type="InterPro" id="IPR011105">
    <property type="entry name" value="Cell_wall_hydrolase_SleB"/>
</dbReference>
<evidence type="ECO:0000313" key="3">
    <source>
        <dbReference type="Proteomes" id="UP000216207"/>
    </source>
</evidence>
<dbReference type="AlphaFoldDB" id="A0A268P2Q4"/>
<dbReference type="OMA" id="YQFTPVE"/>
<proteinExistence type="predicted"/>
<sequence length="197" mass="21348">MIKKLIFLIFGSIGLSFAMLEIADAKQLTHPVQPGETIYTLSERYGVPEAAIMKVNDLSDSAIEAGETLTIPAAVSAAERELLAKLVSAEAKGEPYAGKVAVATVVLNRVDNENYPDTVRDVIYEVTPSGHYAFSPVLDGAINNEPDDESRRAVTEALAFRGQGQQSLYFYNPKTATSGWVATREQTLVIGDHIFAK</sequence>
<dbReference type="InterPro" id="IPR036779">
    <property type="entry name" value="LysM_dom_sf"/>
</dbReference>
<dbReference type="Gene3D" id="1.10.10.2520">
    <property type="entry name" value="Cell wall hydrolase SleB, domain 1"/>
    <property type="match status" value="1"/>
</dbReference>
<dbReference type="RefSeq" id="WP_011247384.1">
    <property type="nucleotide sequence ID" value="NZ_BOQQ01000002.1"/>
</dbReference>
<dbReference type="PROSITE" id="PS51782">
    <property type="entry name" value="LYSM"/>
    <property type="match status" value="1"/>
</dbReference>
<dbReference type="SMART" id="SM00257">
    <property type="entry name" value="LysM"/>
    <property type="match status" value="1"/>
</dbReference>
<protein>
    <submittedName>
        <fullName evidence="2">Peptidoglycan-binding protein</fullName>
    </submittedName>
</protein>
<dbReference type="SUPFAM" id="SSF54106">
    <property type="entry name" value="LysM domain"/>
    <property type="match status" value="1"/>
</dbReference>
<feature type="signal peptide" evidence="1">
    <location>
        <begin position="1"/>
        <end position="18"/>
    </location>
</feature>
<organism evidence="2 3">
    <name type="scientific">Shouchella clausii</name>
    <name type="common">Alkalihalobacillus clausii</name>
    <dbReference type="NCBI Taxonomy" id="79880"/>
    <lineage>
        <taxon>Bacteria</taxon>
        <taxon>Bacillati</taxon>
        <taxon>Bacillota</taxon>
        <taxon>Bacilli</taxon>
        <taxon>Bacillales</taxon>
        <taxon>Bacillaceae</taxon>
        <taxon>Shouchella</taxon>
    </lineage>
</organism>
<evidence type="ECO:0000256" key="1">
    <source>
        <dbReference type="SAM" id="SignalP"/>
    </source>
</evidence>
<keyword evidence="1" id="KW-0732">Signal</keyword>
<dbReference type="GO" id="GO:0016787">
    <property type="term" value="F:hydrolase activity"/>
    <property type="evidence" value="ECO:0007669"/>
    <property type="project" value="InterPro"/>
</dbReference>
<dbReference type="Gene3D" id="6.20.240.60">
    <property type="match status" value="1"/>
</dbReference>
<reference evidence="2 3" key="1">
    <citation type="submission" date="2017-07" db="EMBL/GenBank/DDBJ databases">
        <title>Isolation and whole genome analysis of endospore-forming bacteria from heroin.</title>
        <authorList>
            <person name="Kalinowski J."/>
            <person name="Ahrens B."/>
            <person name="Al-Dilaimi A."/>
            <person name="Winkler A."/>
            <person name="Wibberg D."/>
            <person name="Schleenbecker U."/>
            <person name="Ruckert C."/>
            <person name="Wolfel R."/>
            <person name="Grass G."/>
        </authorList>
    </citation>
    <scope>NUCLEOTIDE SEQUENCE [LARGE SCALE GENOMIC DNA]</scope>
    <source>
        <strain evidence="2 3">7539</strain>
    </source>
</reference>
<accession>A0A268P2Q4</accession>
<dbReference type="Pfam" id="PF07486">
    <property type="entry name" value="Hydrolase_2"/>
    <property type="match status" value="1"/>
</dbReference>
<dbReference type="EMBL" id="NPCC01000008">
    <property type="protein sequence ID" value="PAE89540.1"/>
    <property type="molecule type" value="Genomic_DNA"/>
</dbReference>
<dbReference type="CDD" id="cd00118">
    <property type="entry name" value="LysM"/>
    <property type="match status" value="1"/>
</dbReference>
<dbReference type="InterPro" id="IPR042047">
    <property type="entry name" value="SleB_dom1"/>
</dbReference>
<gene>
    <name evidence="2" type="ORF">CHH72_07835</name>
</gene>
<dbReference type="InterPro" id="IPR018392">
    <property type="entry name" value="LysM"/>
</dbReference>